<dbReference type="PATRIC" id="fig|935700.4.peg.2188"/>
<dbReference type="Proteomes" id="UP000032232">
    <property type="component" value="Unassembled WGS sequence"/>
</dbReference>
<protein>
    <submittedName>
        <fullName evidence="1">Uncharacterized protein</fullName>
    </submittedName>
</protein>
<gene>
    <name evidence="1" type="ORF">jaqu_21220</name>
</gene>
<name>A0A0D1EK14_9RHOB</name>
<evidence type="ECO:0000313" key="1">
    <source>
        <dbReference type="EMBL" id="KIT16160.1"/>
    </source>
</evidence>
<reference evidence="1 2" key="1">
    <citation type="submission" date="2015-02" db="EMBL/GenBank/DDBJ databases">
        <title>Genome Sequence of Jannaschia aquimarina DSM28248, a member of the Roseobacter clade.</title>
        <authorList>
            <person name="Voget S."/>
            <person name="Daniel R."/>
        </authorList>
    </citation>
    <scope>NUCLEOTIDE SEQUENCE [LARGE SCALE GENOMIC DNA]</scope>
    <source>
        <strain evidence="1 2">GSW-M26</strain>
    </source>
</reference>
<keyword evidence="2" id="KW-1185">Reference proteome</keyword>
<accession>A0A0D1EK14</accession>
<dbReference type="OrthoDB" id="7659036at2"/>
<dbReference type="RefSeq" id="WP_043918935.1">
    <property type="nucleotide sequence ID" value="NZ_FZPF01000013.1"/>
</dbReference>
<organism evidence="1 2">
    <name type="scientific">Jannaschia aquimarina</name>
    <dbReference type="NCBI Taxonomy" id="935700"/>
    <lineage>
        <taxon>Bacteria</taxon>
        <taxon>Pseudomonadati</taxon>
        <taxon>Pseudomonadota</taxon>
        <taxon>Alphaproteobacteria</taxon>
        <taxon>Rhodobacterales</taxon>
        <taxon>Roseobacteraceae</taxon>
        <taxon>Jannaschia</taxon>
    </lineage>
</organism>
<dbReference type="EMBL" id="JYFE01000040">
    <property type="protein sequence ID" value="KIT16160.1"/>
    <property type="molecule type" value="Genomic_DNA"/>
</dbReference>
<dbReference type="STRING" id="935700.jaqu_21220"/>
<dbReference type="AlphaFoldDB" id="A0A0D1EK14"/>
<proteinExistence type="predicted"/>
<evidence type="ECO:0000313" key="2">
    <source>
        <dbReference type="Proteomes" id="UP000032232"/>
    </source>
</evidence>
<sequence length="82" mass="9251">MALSEIRAEDEIFVREGERGVGAVRVVHPDHLLVMFEGYGEMRLEPKHIKSAHDGKVIVDVDTLPEDLRSRLPHIHDGESRG</sequence>
<comment type="caution">
    <text evidence="1">The sequence shown here is derived from an EMBL/GenBank/DDBJ whole genome shotgun (WGS) entry which is preliminary data.</text>
</comment>